<dbReference type="RefSeq" id="WP_107724471.1">
    <property type="nucleotide sequence ID" value="NZ_PZZP01000001.1"/>
</dbReference>
<protein>
    <recommendedName>
        <fullName evidence="12">Serine/threonine-protein kinase PrkC</fullName>
        <ecNumber evidence="1">2.7.11.1</ecNumber>
    </recommendedName>
</protein>
<dbReference type="FunFam" id="3.30.200.20:FF:000035">
    <property type="entry name" value="Serine/threonine protein kinase Stk1"/>
    <property type="match status" value="1"/>
</dbReference>
<comment type="catalytic activity">
    <reaction evidence="9">
        <text>L-threonyl-[protein] + ATP = O-phospho-L-threonyl-[protein] + ADP + H(+)</text>
        <dbReference type="Rhea" id="RHEA:46608"/>
        <dbReference type="Rhea" id="RHEA-COMP:11060"/>
        <dbReference type="Rhea" id="RHEA-COMP:11605"/>
        <dbReference type="ChEBI" id="CHEBI:15378"/>
        <dbReference type="ChEBI" id="CHEBI:30013"/>
        <dbReference type="ChEBI" id="CHEBI:30616"/>
        <dbReference type="ChEBI" id="CHEBI:61977"/>
        <dbReference type="ChEBI" id="CHEBI:456216"/>
        <dbReference type="EC" id="2.7.11.1"/>
    </reaction>
</comment>
<dbReference type="GO" id="GO:0005524">
    <property type="term" value="F:ATP binding"/>
    <property type="evidence" value="ECO:0007669"/>
    <property type="project" value="UniProtKB-UniRule"/>
</dbReference>
<dbReference type="OrthoDB" id="9788659at2"/>
<feature type="compositionally biased region" description="Polar residues" evidence="14">
    <location>
        <begin position="318"/>
        <end position="346"/>
    </location>
</feature>
<dbReference type="PROSITE" id="PS50011">
    <property type="entry name" value="PROTEIN_KINASE_DOM"/>
    <property type="match status" value="1"/>
</dbReference>
<dbReference type="FunFam" id="1.10.510.10:FF:000021">
    <property type="entry name" value="Serine/threonine protein kinase"/>
    <property type="match status" value="1"/>
</dbReference>
<evidence type="ECO:0000256" key="15">
    <source>
        <dbReference type="SAM" id="Phobius"/>
    </source>
</evidence>
<accession>A0A2T4Z6R3</accession>
<dbReference type="Gene3D" id="1.10.510.10">
    <property type="entry name" value="Transferase(Phosphotransferase) domain 1"/>
    <property type="match status" value="1"/>
</dbReference>
<evidence type="ECO:0000256" key="6">
    <source>
        <dbReference type="ARBA" id="ARBA00022777"/>
    </source>
</evidence>
<feature type="binding site" evidence="13">
    <location>
        <position position="39"/>
    </location>
    <ligand>
        <name>ATP</name>
        <dbReference type="ChEBI" id="CHEBI:30616"/>
    </ligand>
</feature>
<feature type="region of interest" description="Disordered" evidence="14">
    <location>
        <begin position="300"/>
        <end position="420"/>
    </location>
</feature>
<evidence type="ECO:0000256" key="4">
    <source>
        <dbReference type="ARBA" id="ARBA00022679"/>
    </source>
</evidence>
<sequence length="615" mass="67572">MEGSVLGGRYEILERLGGGGMATVYLALDQALERRVAVKVMNDSLSHDQGFIKRFHREAKAAGSLSHPNVVNVYDVDSEEDIYYIVMELVKGKSLMELIEERGSLPASEAAQIAIQVLEGLEHAHENGIVHRDIKPHNIMVNDKGRFKVTDFGISRVSKASTITQTGSVIGTVHYFSPEQAKGKETNSTSDLYSVGIVLYEMVTGTIPFDGEEAIGIALQHLQDPVPDPRAIQPDIPESFCQIIYRAMEKDPKDRFQTAQEMIVSLQHFLYNHTSGSYPFPLMGENSAAAAEGKNYQTPAPYWWNPNGQQTPPPYWNPNGQQTPPPQANENGQQAPPPQTSGHGQQTPPPQASGYGQQAPPPQTSGHNQQTPPPQASGYGQQTPPPQASKHGQQTPPPHASGHGQQTPPPRTASTPKKEKDKTGCFLVGGAILSVLIGLTAIILFIGYFIFNDFIQGFNEGFRGGYQDEPNQSDAEQADDDQSDETEADEVDENGDSADTDTDSDADGYNWKQDIPENEGNDTFQNFSHEGENGNYTVTLDVKMDDFAYNYDVIVSDQNGERTVREKQTGISYGEGTSNWIFVRQDELPGPGGLIKVAYYKQDGSERTEYLLEEF</sequence>
<name>A0A2T4Z6R3_9BACL</name>
<dbReference type="Proteomes" id="UP000241639">
    <property type="component" value="Unassembled WGS sequence"/>
</dbReference>
<dbReference type="PROSITE" id="PS00108">
    <property type="entry name" value="PROTEIN_KINASE_ST"/>
    <property type="match status" value="1"/>
</dbReference>
<dbReference type="SUPFAM" id="SSF56112">
    <property type="entry name" value="Protein kinase-like (PK-like)"/>
    <property type="match status" value="1"/>
</dbReference>
<evidence type="ECO:0000259" key="16">
    <source>
        <dbReference type="PROSITE" id="PS50011"/>
    </source>
</evidence>
<feature type="transmembrane region" description="Helical" evidence="15">
    <location>
        <begin position="426"/>
        <end position="451"/>
    </location>
</feature>
<evidence type="ECO:0000256" key="9">
    <source>
        <dbReference type="ARBA" id="ARBA00047899"/>
    </source>
</evidence>
<dbReference type="EMBL" id="PZZP01000001">
    <property type="protein sequence ID" value="PTM57579.1"/>
    <property type="molecule type" value="Genomic_DNA"/>
</dbReference>
<gene>
    <name evidence="17" type="ORF">C8J48_0128</name>
</gene>
<reference evidence="17 18" key="1">
    <citation type="submission" date="2018-04" db="EMBL/GenBank/DDBJ databases">
        <title>Genomic Encyclopedia of Archaeal and Bacterial Type Strains, Phase II (KMG-II): from individual species to whole genera.</title>
        <authorList>
            <person name="Goeker M."/>
        </authorList>
    </citation>
    <scope>NUCLEOTIDE SEQUENCE [LARGE SCALE GENOMIC DNA]</scope>
    <source>
        <strain evidence="17 18">DSM 45169</strain>
    </source>
</reference>
<evidence type="ECO:0000256" key="13">
    <source>
        <dbReference type="PROSITE-ProRule" id="PRU10141"/>
    </source>
</evidence>
<dbReference type="PROSITE" id="PS00107">
    <property type="entry name" value="PROTEIN_KINASE_ATP"/>
    <property type="match status" value="1"/>
</dbReference>
<evidence type="ECO:0000256" key="10">
    <source>
        <dbReference type="ARBA" id="ARBA00048679"/>
    </source>
</evidence>
<organism evidence="17 18">
    <name type="scientific">Desmospora activa DSM 45169</name>
    <dbReference type="NCBI Taxonomy" id="1121389"/>
    <lineage>
        <taxon>Bacteria</taxon>
        <taxon>Bacillati</taxon>
        <taxon>Bacillota</taxon>
        <taxon>Bacilli</taxon>
        <taxon>Bacillales</taxon>
        <taxon>Thermoactinomycetaceae</taxon>
        <taxon>Desmospora</taxon>
    </lineage>
</organism>
<evidence type="ECO:0000256" key="11">
    <source>
        <dbReference type="ARBA" id="ARBA00060432"/>
    </source>
</evidence>
<dbReference type="Pfam" id="PF00069">
    <property type="entry name" value="Pkinase"/>
    <property type="match status" value="1"/>
</dbReference>
<dbReference type="InterPro" id="IPR017441">
    <property type="entry name" value="Protein_kinase_ATP_BS"/>
</dbReference>
<evidence type="ECO:0000256" key="14">
    <source>
        <dbReference type="SAM" id="MobiDB-lite"/>
    </source>
</evidence>
<dbReference type="InterPro" id="IPR000719">
    <property type="entry name" value="Prot_kinase_dom"/>
</dbReference>
<dbReference type="Gene3D" id="3.30.200.20">
    <property type="entry name" value="Phosphorylase Kinase, domain 1"/>
    <property type="match status" value="1"/>
</dbReference>
<dbReference type="GO" id="GO:0071224">
    <property type="term" value="P:cellular response to peptidoglycan"/>
    <property type="evidence" value="ECO:0007669"/>
    <property type="project" value="UniProtKB-ARBA"/>
</dbReference>
<evidence type="ECO:0000256" key="7">
    <source>
        <dbReference type="ARBA" id="ARBA00022840"/>
    </source>
</evidence>
<feature type="region of interest" description="Disordered" evidence="14">
    <location>
        <begin position="465"/>
        <end position="530"/>
    </location>
</feature>
<evidence type="ECO:0000256" key="2">
    <source>
        <dbReference type="ARBA" id="ARBA00022527"/>
    </source>
</evidence>
<dbReference type="GO" id="GO:0004674">
    <property type="term" value="F:protein serine/threonine kinase activity"/>
    <property type="evidence" value="ECO:0007669"/>
    <property type="project" value="UniProtKB-KW"/>
</dbReference>
<dbReference type="PANTHER" id="PTHR43289:SF34">
    <property type="entry name" value="SERINE_THREONINE-PROTEIN KINASE YBDM-RELATED"/>
    <property type="match status" value="1"/>
</dbReference>
<keyword evidence="15" id="KW-1133">Transmembrane helix</keyword>
<keyword evidence="15" id="KW-0812">Transmembrane</keyword>
<keyword evidence="8" id="KW-0735">Signal-anchor</keyword>
<dbReference type="SMART" id="SM00220">
    <property type="entry name" value="S_TKc"/>
    <property type="match status" value="1"/>
</dbReference>
<proteinExistence type="predicted"/>
<evidence type="ECO:0000313" key="18">
    <source>
        <dbReference type="Proteomes" id="UP000241639"/>
    </source>
</evidence>
<dbReference type="InterPro" id="IPR011009">
    <property type="entry name" value="Kinase-like_dom_sf"/>
</dbReference>
<keyword evidence="3" id="KW-0309">Germination</keyword>
<dbReference type="PANTHER" id="PTHR43289">
    <property type="entry name" value="MITOGEN-ACTIVATED PROTEIN KINASE KINASE KINASE 20-RELATED"/>
    <property type="match status" value="1"/>
</dbReference>
<keyword evidence="15" id="KW-0472">Membrane</keyword>
<keyword evidence="6 17" id="KW-0418">Kinase</keyword>
<evidence type="ECO:0000256" key="1">
    <source>
        <dbReference type="ARBA" id="ARBA00012513"/>
    </source>
</evidence>
<keyword evidence="4" id="KW-0808">Transferase</keyword>
<feature type="compositionally biased region" description="Polar residues" evidence="14">
    <location>
        <begin position="521"/>
        <end position="530"/>
    </location>
</feature>
<comment type="catalytic activity">
    <reaction evidence="10">
        <text>L-seryl-[protein] + ATP = O-phospho-L-seryl-[protein] + ADP + H(+)</text>
        <dbReference type="Rhea" id="RHEA:17989"/>
        <dbReference type="Rhea" id="RHEA-COMP:9863"/>
        <dbReference type="Rhea" id="RHEA-COMP:11604"/>
        <dbReference type="ChEBI" id="CHEBI:15378"/>
        <dbReference type="ChEBI" id="CHEBI:29999"/>
        <dbReference type="ChEBI" id="CHEBI:30616"/>
        <dbReference type="ChEBI" id="CHEBI:83421"/>
        <dbReference type="ChEBI" id="CHEBI:456216"/>
        <dbReference type="EC" id="2.7.11.1"/>
    </reaction>
</comment>
<feature type="compositionally biased region" description="Acidic residues" evidence="14">
    <location>
        <begin position="476"/>
        <end position="506"/>
    </location>
</feature>
<evidence type="ECO:0000256" key="5">
    <source>
        <dbReference type="ARBA" id="ARBA00022741"/>
    </source>
</evidence>
<comment type="subcellular location">
    <subcellularLocation>
        <location evidence="11">Spore membrane</location>
        <topology evidence="11">Single-pass type II membrane protein</topology>
    </subcellularLocation>
</comment>
<evidence type="ECO:0000256" key="3">
    <source>
        <dbReference type="ARBA" id="ARBA00022544"/>
    </source>
</evidence>
<dbReference type="EC" id="2.7.11.1" evidence="1"/>
<keyword evidence="5 13" id="KW-0547">Nucleotide-binding</keyword>
<dbReference type="InterPro" id="IPR008271">
    <property type="entry name" value="Ser/Thr_kinase_AS"/>
</dbReference>
<dbReference type="AlphaFoldDB" id="A0A2T4Z6R3"/>
<evidence type="ECO:0000256" key="12">
    <source>
        <dbReference type="ARBA" id="ARBA00070041"/>
    </source>
</evidence>
<evidence type="ECO:0000313" key="17">
    <source>
        <dbReference type="EMBL" id="PTM57579.1"/>
    </source>
</evidence>
<comment type="caution">
    <text evidence="17">The sequence shown here is derived from an EMBL/GenBank/DDBJ whole genome shotgun (WGS) entry which is preliminary data.</text>
</comment>
<dbReference type="CDD" id="cd14014">
    <property type="entry name" value="STKc_PknB_like"/>
    <property type="match status" value="1"/>
</dbReference>
<dbReference type="GO" id="GO:0009847">
    <property type="term" value="P:spore germination"/>
    <property type="evidence" value="ECO:0007669"/>
    <property type="project" value="UniProtKB-ARBA"/>
</dbReference>
<keyword evidence="18" id="KW-1185">Reference proteome</keyword>
<keyword evidence="2 17" id="KW-0723">Serine/threonine-protein kinase</keyword>
<feature type="domain" description="Protein kinase" evidence="16">
    <location>
        <begin position="10"/>
        <end position="270"/>
    </location>
</feature>
<dbReference type="GO" id="GO:0007165">
    <property type="term" value="P:signal transduction"/>
    <property type="evidence" value="ECO:0007669"/>
    <property type="project" value="UniProtKB-ARBA"/>
</dbReference>
<keyword evidence="7 13" id="KW-0067">ATP-binding</keyword>
<evidence type="ECO:0000256" key="8">
    <source>
        <dbReference type="ARBA" id="ARBA00022968"/>
    </source>
</evidence>